<reference evidence="1" key="1">
    <citation type="journal article" date="2020" name="Nature">
        <title>Giant virus diversity and host interactions through global metagenomics.</title>
        <authorList>
            <person name="Schulz F."/>
            <person name="Roux S."/>
            <person name="Paez-Espino D."/>
            <person name="Jungbluth S."/>
            <person name="Walsh D.A."/>
            <person name="Denef V.J."/>
            <person name="McMahon K.D."/>
            <person name="Konstantinidis K.T."/>
            <person name="Eloe-Fadrosh E.A."/>
            <person name="Kyrpides N.C."/>
            <person name="Woyke T."/>
        </authorList>
    </citation>
    <scope>NUCLEOTIDE SEQUENCE</scope>
    <source>
        <strain evidence="1">GVMAG-M-3300000115-19</strain>
    </source>
</reference>
<accession>A0A6C0EKA2</accession>
<organism evidence="1">
    <name type="scientific">viral metagenome</name>
    <dbReference type="NCBI Taxonomy" id="1070528"/>
    <lineage>
        <taxon>unclassified sequences</taxon>
        <taxon>metagenomes</taxon>
        <taxon>organismal metagenomes</taxon>
    </lineage>
</organism>
<proteinExistence type="predicted"/>
<name>A0A6C0EKA2_9ZZZZ</name>
<protein>
    <submittedName>
        <fullName evidence="1">Uncharacterized protein</fullName>
    </submittedName>
</protein>
<dbReference type="AlphaFoldDB" id="A0A6C0EKA2"/>
<dbReference type="EMBL" id="MN738842">
    <property type="protein sequence ID" value="QHT27795.1"/>
    <property type="molecule type" value="Genomic_DNA"/>
</dbReference>
<sequence>MSRHRTCNTYPKEKNIDRSNIFINDFKSKLLFSYTYIELYFLLKLINNYEPSLVELIISFIGIKDSIYCWAKFYYDICLLNYDTLLIDNIYPIRNDNISKSIMHVNYYLNSRSNSVYNKKGESLFNRLIKEMTTKKLYETETEDYYKYPTKLIRTIGLFYFMDYDYYILNTQKEYRKINDKLKTLFTEEQKLPLIHIAQVKSYNEKRELLYKQYIKQICKEMKQCYTLGNN</sequence>
<evidence type="ECO:0000313" key="1">
    <source>
        <dbReference type="EMBL" id="QHT27795.1"/>
    </source>
</evidence>